<evidence type="ECO:0000256" key="1">
    <source>
        <dbReference type="ARBA" id="ARBA00023002"/>
    </source>
</evidence>
<protein>
    <submittedName>
        <fullName evidence="2">NAD(P)-binding protein</fullName>
    </submittedName>
</protein>
<dbReference type="Pfam" id="PF13738">
    <property type="entry name" value="Pyr_redox_3"/>
    <property type="match status" value="1"/>
</dbReference>
<evidence type="ECO:0000313" key="3">
    <source>
        <dbReference type="Proteomes" id="UP000432015"/>
    </source>
</evidence>
<dbReference type="Gene3D" id="3.50.50.60">
    <property type="entry name" value="FAD/NAD(P)-binding domain"/>
    <property type="match status" value="2"/>
</dbReference>
<dbReference type="InterPro" id="IPR050982">
    <property type="entry name" value="Auxin_biosynth/cation_transpt"/>
</dbReference>
<dbReference type="InterPro" id="IPR036188">
    <property type="entry name" value="FAD/NAD-bd_sf"/>
</dbReference>
<dbReference type="GO" id="GO:0036503">
    <property type="term" value="P:ERAD pathway"/>
    <property type="evidence" value="ECO:0007669"/>
    <property type="project" value="TreeGrafter"/>
</dbReference>
<name>A0A7K1L530_9ACTN</name>
<keyword evidence="3" id="KW-1185">Reference proteome</keyword>
<dbReference type="SUPFAM" id="SSF51905">
    <property type="entry name" value="FAD/NAD(P)-binding domain"/>
    <property type="match status" value="1"/>
</dbReference>
<sequence length="526" mass="58375">MEGTVPDTILDSLVIGAGPSGLQLGYFLEKAGRDYLILEEGEAPGTFFRTFPRHRTLISINKKHTGTDDPERNLRADWNSLLSDDPELLFTRYSDRYFPPADDMLRYLADYASASGLRISYGTRVVSVTREGPDGPFAVTDQGGTVRRARRLVVATGFGGPNVPDIPGIETAEVYGTASVDPADYLDRRVLILGKANSAFETADNLIETAAVIHVAGPNTLNLAWRTHFVGHLRAINNNFLDTYQLKLQNAVLDGDVRRVEQRPDGTYLVTVSFVRADEVTKDIPYDKVIVCTGFRMDTSIFGEGCRPETTIRDRFPALTPAFESVNVPGMYFAGTLMQSRDFKHGTTGFIHGFRYSVRALHRILESRHHANPWPARALPADADALTAAVIERVNRTSALWQQFEVLGDVIDFPGDGARYLEELPVDLKEPLAGGDRGHFTVTLEYGPDHAKRDPFDVSQGRISQRDAERAHEGHYLHPVVRFHGPDGPPAVHHVTENLENDWTSREVHVEPLRAFIAKHLPTASA</sequence>
<dbReference type="PANTHER" id="PTHR43539">
    <property type="entry name" value="FLAVIN-BINDING MONOOXYGENASE-LIKE PROTEIN (AFU_ORTHOLOGUE AFUA_4G09220)"/>
    <property type="match status" value="1"/>
</dbReference>
<dbReference type="PANTHER" id="PTHR43539:SF23">
    <property type="entry name" value="FAD-DEPENDENT OXIDOREDUCTASE DOMAIN-CONTAINING PROTEIN 2"/>
    <property type="match status" value="1"/>
</dbReference>
<proteinExistence type="predicted"/>
<gene>
    <name evidence="2" type="ORF">GNZ18_23395</name>
</gene>
<dbReference type="PRINTS" id="PR00368">
    <property type="entry name" value="FADPNR"/>
</dbReference>
<keyword evidence="1" id="KW-0560">Oxidoreductase</keyword>
<dbReference type="EMBL" id="WOFH01000008">
    <property type="protein sequence ID" value="MUN39520.1"/>
    <property type="molecule type" value="Genomic_DNA"/>
</dbReference>
<dbReference type="GO" id="GO:0004497">
    <property type="term" value="F:monooxygenase activity"/>
    <property type="evidence" value="ECO:0007669"/>
    <property type="project" value="TreeGrafter"/>
</dbReference>
<reference evidence="2 3" key="1">
    <citation type="submission" date="2019-11" db="EMBL/GenBank/DDBJ databases">
        <authorList>
            <person name="Cao P."/>
        </authorList>
    </citation>
    <scope>NUCLEOTIDE SEQUENCE [LARGE SCALE GENOMIC DNA]</scope>
    <source>
        <strain evidence="2 3">NEAU-AAG5</strain>
    </source>
</reference>
<dbReference type="AlphaFoldDB" id="A0A7K1L530"/>
<comment type="caution">
    <text evidence="2">The sequence shown here is derived from an EMBL/GenBank/DDBJ whole genome shotgun (WGS) entry which is preliminary data.</text>
</comment>
<organism evidence="2 3">
    <name type="scientific">Actinomadura litoris</name>
    <dbReference type="NCBI Taxonomy" id="2678616"/>
    <lineage>
        <taxon>Bacteria</taxon>
        <taxon>Bacillati</taxon>
        <taxon>Actinomycetota</taxon>
        <taxon>Actinomycetes</taxon>
        <taxon>Streptosporangiales</taxon>
        <taxon>Thermomonosporaceae</taxon>
        <taxon>Actinomadura</taxon>
    </lineage>
</organism>
<dbReference type="Proteomes" id="UP000432015">
    <property type="component" value="Unassembled WGS sequence"/>
</dbReference>
<accession>A0A7K1L530</accession>
<evidence type="ECO:0000313" key="2">
    <source>
        <dbReference type="EMBL" id="MUN39520.1"/>
    </source>
</evidence>
<dbReference type="GO" id="GO:0050660">
    <property type="term" value="F:flavin adenine dinucleotide binding"/>
    <property type="evidence" value="ECO:0007669"/>
    <property type="project" value="TreeGrafter"/>
</dbReference>